<dbReference type="EMBL" id="LNGD01000221">
    <property type="protein sequence ID" value="KYC46214.1"/>
    <property type="molecule type" value="Genomic_DNA"/>
</dbReference>
<comment type="caution">
    <text evidence="1">The sequence shown here is derived from an EMBL/GenBank/DDBJ whole genome shotgun (WGS) entry which is preliminary data.</text>
</comment>
<gene>
    <name evidence="1" type="ORF">AMQ74_01859</name>
</gene>
<organism evidence="1 2">
    <name type="scientific">Candidatus Methanofastidiosum methylothiophilum</name>
    <dbReference type="NCBI Taxonomy" id="1705564"/>
    <lineage>
        <taxon>Archaea</taxon>
        <taxon>Methanobacteriati</taxon>
        <taxon>Methanobacteriota</taxon>
        <taxon>Stenosarchaea group</taxon>
        <taxon>Candidatus Methanofastidiosia</taxon>
        <taxon>Candidatus Methanofastidiosales</taxon>
        <taxon>Candidatus Methanofastidiosaceae</taxon>
        <taxon>Candidatus Methanofastidiosum</taxon>
    </lineage>
</organism>
<dbReference type="Proteomes" id="UP000075578">
    <property type="component" value="Unassembled WGS sequence"/>
</dbReference>
<proteinExistence type="predicted"/>
<evidence type="ECO:0000313" key="2">
    <source>
        <dbReference type="Proteomes" id="UP000075578"/>
    </source>
</evidence>
<protein>
    <submittedName>
        <fullName evidence="1">Uncharacterized protein</fullName>
    </submittedName>
</protein>
<sequence length="57" mass="6556">MFATTCEEVFLVNEFKEKGEAEEFYNSVLRDSSTIEDIISISSIRGIKREIGEFPLH</sequence>
<accession>A0A150ING6</accession>
<evidence type="ECO:0000313" key="1">
    <source>
        <dbReference type="EMBL" id="KYC46214.1"/>
    </source>
</evidence>
<dbReference type="AlphaFoldDB" id="A0A150ING6"/>
<reference evidence="1 2" key="1">
    <citation type="journal article" date="2016" name="ISME J.">
        <title>Chasing the elusive Euryarchaeota class WSA2: genomes reveal a uniquely fastidious methyl-reducing methanogen.</title>
        <authorList>
            <person name="Nobu M.K."/>
            <person name="Narihiro T."/>
            <person name="Kuroda K."/>
            <person name="Mei R."/>
            <person name="Liu W.T."/>
        </authorList>
    </citation>
    <scope>NUCLEOTIDE SEQUENCE [LARGE SCALE GENOMIC DNA]</scope>
    <source>
        <strain evidence="1">U1lsi0528_Bin089</strain>
    </source>
</reference>
<name>A0A150ING6_9EURY</name>